<dbReference type="RefSeq" id="XP_005772904.1">
    <property type="nucleotide sequence ID" value="XM_005772847.1"/>
</dbReference>
<dbReference type="PANTHER" id="PTHR14226:SF10">
    <property type="entry name" value="TRIACYLGLYCEROL LIPASE 4-RELATED"/>
    <property type="match status" value="1"/>
</dbReference>
<proteinExistence type="predicted"/>
<dbReference type="GO" id="GO:0052689">
    <property type="term" value="F:carboxylic ester hydrolase activity"/>
    <property type="evidence" value="ECO:0007669"/>
    <property type="project" value="UniProtKB-ARBA"/>
</dbReference>
<organism evidence="8 9">
    <name type="scientific">Emiliania huxleyi (strain CCMP1516)</name>
    <dbReference type="NCBI Taxonomy" id="280463"/>
    <lineage>
        <taxon>Eukaryota</taxon>
        <taxon>Haptista</taxon>
        <taxon>Haptophyta</taxon>
        <taxon>Prymnesiophyceae</taxon>
        <taxon>Isochrysidales</taxon>
        <taxon>Noelaerhabdaceae</taxon>
        <taxon>Emiliania</taxon>
    </lineage>
</organism>
<evidence type="ECO:0000313" key="9">
    <source>
        <dbReference type="Proteomes" id="UP000013827"/>
    </source>
</evidence>
<name>A0A0D3JAE0_EMIH1</name>
<dbReference type="SUPFAM" id="SSF52151">
    <property type="entry name" value="FabD/lysophospholipase-like"/>
    <property type="match status" value="1"/>
</dbReference>
<evidence type="ECO:0000256" key="4">
    <source>
        <dbReference type="PROSITE-ProRule" id="PRU01161"/>
    </source>
</evidence>
<feature type="domain" description="PNPLA" evidence="7">
    <location>
        <begin position="276"/>
        <end position="473"/>
    </location>
</feature>
<reference evidence="8" key="2">
    <citation type="submission" date="2024-10" db="UniProtKB">
        <authorList>
            <consortium name="EnsemblProtists"/>
        </authorList>
    </citation>
    <scope>IDENTIFICATION</scope>
</reference>
<feature type="short sequence motif" description="GXSXG" evidence="4">
    <location>
        <begin position="307"/>
        <end position="311"/>
    </location>
</feature>
<dbReference type="KEGG" id="ehx:EMIHUDRAFT_450947"/>
<dbReference type="OMA" id="AQMFTDY"/>
<evidence type="ECO:0000256" key="1">
    <source>
        <dbReference type="ARBA" id="ARBA00022801"/>
    </source>
</evidence>
<feature type="short sequence motif" description="GXGXXG" evidence="4">
    <location>
        <begin position="280"/>
        <end position="285"/>
    </location>
</feature>
<feature type="region of interest" description="Disordered" evidence="5">
    <location>
        <begin position="632"/>
        <end position="671"/>
    </location>
</feature>
<dbReference type="eggNOG" id="KOG2214">
    <property type="taxonomic scope" value="Eukaryota"/>
</dbReference>
<keyword evidence="1 4" id="KW-0378">Hydrolase</keyword>
<dbReference type="InterPro" id="IPR016035">
    <property type="entry name" value="Acyl_Trfase/lysoPLipase"/>
</dbReference>
<dbReference type="InterPro" id="IPR002641">
    <property type="entry name" value="PNPLA_dom"/>
</dbReference>
<evidence type="ECO:0000259" key="7">
    <source>
        <dbReference type="PROSITE" id="PS51635"/>
    </source>
</evidence>
<evidence type="ECO:0000256" key="5">
    <source>
        <dbReference type="SAM" id="MobiDB-lite"/>
    </source>
</evidence>
<feature type="active site" description="Proton acceptor" evidence="4">
    <location>
        <position position="460"/>
    </location>
</feature>
<keyword evidence="6" id="KW-0812">Transmembrane</keyword>
<dbReference type="PROSITE" id="PS51635">
    <property type="entry name" value="PNPLA"/>
    <property type="match status" value="1"/>
</dbReference>
<dbReference type="InterPro" id="IPR050301">
    <property type="entry name" value="NTE"/>
</dbReference>
<keyword evidence="6" id="KW-0472">Membrane</keyword>
<protein>
    <recommendedName>
        <fullName evidence="7">PNPLA domain-containing protein</fullName>
    </recommendedName>
</protein>
<feature type="transmembrane region" description="Helical" evidence="6">
    <location>
        <begin position="40"/>
        <end position="61"/>
    </location>
</feature>
<sequence length="706" mass="76252">MSLAMKLARFRNPALELGGSRGVPVFVPVRASPVPRGCKFFLSVLFASMSTLLSGGGGPLLTAELLKLIVRLLKKLPKLALRFVLTALSPGAHFKRLALVTALQALASLVHYARKLWARGSSVAWQRLAKARNYDEYSVAAREVESDAPPAGDALSGPQESFFATLRERAANYARLQAEGDEYGLMFHLRSELMRQQLGNRGYAREGSKWLREHSTAREAIAHYQAHVCEALRYIASGAAPSSSAARQRLAFVNETRHSYGQHRPPPPGLGRRTALLLSGGGAFGVKHIGVVMALHKESLMPRILSGTSAGSIVAAYCGTKTDEELQEMLFEDPTQHIVALLSSLPFFGAARPLKNVAQGKVMMDQGVLRDALRHLCGDLTFLEAFDRTGRVLNIVVTRSDGRAPPLLCNYLTTPQMVVYSASLASCSIPGVYDAVELMAKDRHGALVPYFKTGGHRWLDGGAGSQLTWQVALHATWTDGGLQADLPKQGVNQFIVSQVNPVAPLVVPAPAPPLVTETLLCLKHQLLGALSGLSQFASGHLIRPFGFRVADMFLQEYEGTVTIYPRWSVLELLSFLSNFTVSRVEAYILDGERATWPHLELIRSLTDIEYTLDAVAAELQCVVHGKLMRQHSRSSYGGSSAQLAEMGNSRPSRANSNADEQPADAASSTPRKMVGVASHASLFALGSSLDLAGGGDEPPASVGFSL</sequence>
<feature type="compositionally biased region" description="Polar residues" evidence="5">
    <location>
        <begin position="633"/>
        <end position="642"/>
    </location>
</feature>
<dbReference type="GO" id="GO:0016298">
    <property type="term" value="F:lipase activity"/>
    <property type="evidence" value="ECO:0007669"/>
    <property type="project" value="UniProtKB-ARBA"/>
</dbReference>
<dbReference type="AlphaFoldDB" id="A0A0D3JAE0"/>
<dbReference type="PaxDb" id="2903-EOD20475"/>
<keyword evidence="6" id="KW-1133">Transmembrane helix</keyword>
<dbReference type="PANTHER" id="PTHR14226">
    <property type="entry name" value="NEUROPATHY TARGET ESTERASE/SWISS CHEESE D.MELANOGASTER"/>
    <property type="match status" value="1"/>
</dbReference>
<keyword evidence="9" id="KW-1185">Reference proteome</keyword>
<evidence type="ECO:0000313" key="8">
    <source>
        <dbReference type="EnsemblProtists" id="EOD20475"/>
    </source>
</evidence>
<evidence type="ECO:0000256" key="2">
    <source>
        <dbReference type="ARBA" id="ARBA00022963"/>
    </source>
</evidence>
<dbReference type="Proteomes" id="UP000013827">
    <property type="component" value="Unassembled WGS sequence"/>
</dbReference>
<keyword evidence="2 4" id="KW-0442">Lipid degradation</keyword>
<dbReference type="GeneID" id="17266022"/>
<dbReference type="HOGENOM" id="CLU_391014_0_0_1"/>
<evidence type="ECO:0000256" key="6">
    <source>
        <dbReference type="SAM" id="Phobius"/>
    </source>
</evidence>
<dbReference type="STRING" id="2903.R1E105"/>
<feature type="active site" description="Nucleophile" evidence="4">
    <location>
        <position position="309"/>
    </location>
</feature>
<feature type="short sequence motif" description="DGA/G" evidence="4">
    <location>
        <begin position="460"/>
        <end position="462"/>
    </location>
</feature>
<dbReference type="Gene3D" id="3.40.1090.10">
    <property type="entry name" value="Cytosolic phospholipase A2 catalytic domain"/>
    <property type="match status" value="2"/>
</dbReference>
<feature type="compositionally biased region" description="Polar residues" evidence="5">
    <location>
        <begin position="649"/>
        <end position="659"/>
    </location>
</feature>
<dbReference type="EnsemblProtists" id="EOD20475">
    <property type="protein sequence ID" value="EOD20475"/>
    <property type="gene ID" value="EMIHUDRAFT_450947"/>
</dbReference>
<dbReference type="GO" id="GO:0016042">
    <property type="term" value="P:lipid catabolic process"/>
    <property type="evidence" value="ECO:0007669"/>
    <property type="project" value="UniProtKB-UniRule"/>
</dbReference>
<evidence type="ECO:0000256" key="3">
    <source>
        <dbReference type="ARBA" id="ARBA00023098"/>
    </source>
</evidence>
<dbReference type="Pfam" id="PF01734">
    <property type="entry name" value="Patatin"/>
    <property type="match status" value="1"/>
</dbReference>
<accession>A0A0D3JAE0</accession>
<keyword evidence="3 4" id="KW-0443">Lipid metabolism</keyword>
<reference evidence="9" key="1">
    <citation type="journal article" date="2013" name="Nature">
        <title>Pan genome of the phytoplankton Emiliania underpins its global distribution.</title>
        <authorList>
            <person name="Read B.A."/>
            <person name="Kegel J."/>
            <person name="Klute M.J."/>
            <person name="Kuo A."/>
            <person name="Lefebvre S.C."/>
            <person name="Maumus F."/>
            <person name="Mayer C."/>
            <person name="Miller J."/>
            <person name="Monier A."/>
            <person name="Salamov A."/>
            <person name="Young J."/>
            <person name="Aguilar M."/>
            <person name="Claverie J.M."/>
            <person name="Frickenhaus S."/>
            <person name="Gonzalez K."/>
            <person name="Herman E.K."/>
            <person name="Lin Y.C."/>
            <person name="Napier J."/>
            <person name="Ogata H."/>
            <person name="Sarno A.F."/>
            <person name="Shmutz J."/>
            <person name="Schroeder D."/>
            <person name="de Vargas C."/>
            <person name="Verret F."/>
            <person name="von Dassow P."/>
            <person name="Valentin K."/>
            <person name="Van de Peer Y."/>
            <person name="Wheeler G."/>
            <person name="Dacks J.B."/>
            <person name="Delwiche C.F."/>
            <person name="Dyhrman S.T."/>
            <person name="Glockner G."/>
            <person name="John U."/>
            <person name="Richards T."/>
            <person name="Worden A.Z."/>
            <person name="Zhang X."/>
            <person name="Grigoriev I.V."/>
            <person name="Allen A.E."/>
            <person name="Bidle K."/>
            <person name="Borodovsky M."/>
            <person name="Bowler C."/>
            <person name="Brownlee C."/>
            <person name="Cock J.M."/>
            <person name="Elias M."/>
            <person name="Gladyshev V.N."/>
            <person name="Groth M."/>
            <person name="Guda C."/>
            <person name="Hadaegh A."/>
            <person name="Iglesias-Rodriguez M.D."/>
            <person name="Jenkins J."/>
            <person name="Jones B.M."/>
            <person name="Lawson T."/>
            <person name="Leese F."/>
            <person name="Lindquist E."/>
            <person name="Lobanov A."/>
            <person name="Lomsadze A."/>
            <person name="Malik S.B."/>
            <person name="Marsh M.E."/>
            <person name="Mackinder L."/>
            <person name="Mock T."/>
            <person name="Mueller-Roeber B."/>
            <person name="Pagarete A."/>
            <person name="Parker M."/>
            <person name="Probert I."/>
            <person name="Quesneville H."/>
            <person name="Raines C."/>
            <person name="Rensing S.A."/>
            <person name="Riano-Pachon D.M."/>
            <person name="Richier S."/>
            <person name="Rokitta S."/>
            <person name="Shiraiwa Y."/>
            <person name="Soanes D.M."/>
            <person name="van der Giezen M."/>
            <person name="Wahlund T.M."/>
            <person name="Williams B."/>
            <person name="Wilson W."/>
            <person name="Wolfe G."/>
            <person name="Wurch L.L."/>
        </authorList>
    </citation>
    <scope>NUCLEOTIDE SEQUENCE</scope>
</reference>